<dbReference type="EMBL" id="RCMG01001436">
    <property type="protein sequence ID" value="KAG2827429.1"/>
    <property type="molecule type" value="Genomic_DNA"/>
</dbReference>
<keyword evidence="1" id="KW-0479">Metal-binding</keyword>
<evidence type="ECO:0000313" key="5">
    <source>
        <dbReference type="EMBL" id="KAG2911578.1"/>
    </source>
</evidence>
<keyword evidence="10" id="KW-1185">Reference proteome</keyword>
<evidence type="ECO:0000313" key="10">
    <source>
        <dbReference type="Proteomes" id="UP000251314"/>
    </source>
</evidence>
<protein>
    <recommendedName>
        <fullName evidence="2">RING-type domain-containing protein</fullName>
    </recommendedName>
</protein>
<feature type="domain" description="RING-type" evidence="2">
    <location>
        <begin position="70"/>
        <end position="115"/>
    </location>
</feature>
<proteinExistence type="predicted"/>
<dbReference type="Gene3D" id="3.30.40.10">
    <property type="entry name" value="Zinc/RING finger domain, C3HC4 (zinc finger)"/>
    <property type="match status" value="1"/>
</dbReference>
<dbReference type="Proteomes" id="UP000760860">
    <property type="component" value="Unassembled WGS sequence"/>
</dbReference>
<reference evidence="9 10" key="1">
    <citation type="submission" date="2018-01" db="EMBL/GenBank/DDBJ databases">
        <title>Draft genome of the strawberry crown rot pathogen Phytophthora cactorum.</title>
        <authorList>
            <person name="Armitage A.D."/>
            <person name="Lysoe E."/>
            <person name="Nellist C.F."/>
            <person name="Harrison R.J."/>
            <person name="Brurberg M.B."/>
        </authorList>
    </citation>
    <scope>NUCLEOTIDE SEQUENCE [LARGE SCALE GENOMIC DNA]</scope>
    <source>
        <strain evidence="9 10">10300</strain>
    </source>
</reference>
<dbReference type="Proteomes" id="UP000774804">
    <property type="component" value="Unassembled WGS sequence"/>
</dbReference>
<dbReference type="Proteomes" id="UP000251314">
    <property type="component" value="Unassembled WGS sequence"/>
</dbReference>
<evidence type="ECO:0000256" key="1">
    <source>
        <dbReference type="PROSITE-ProRule" id="PRU00175"/>
    </source>
</evidence>
<dbReference type="EMBL" id="RCMV01001988">
    <property type="protein sequence ID" value="KAG3205198.1"/>
    <property type="molecule type" value="Genomic_DNA"/>
</dbReference>
<name>A0A329RNV3_9STRA</name>
<dbReference type="EMBL" id="RCMI01001518">
    <property type="protein sequence ID" value="KAG2884111.1"/>
    <property type="molecule type" value="Genomic_DNA"/>
</dbReference>
<organism evidence="9 10">
    <name type="scientific">Phytophthora cactorum</name>
    <dbReference type="NCBI Taxonomy" id="29920"/>
    <lineage>
        <taxon>Eukaryota</taxon>
        <taxon>Sar</taxon>
        <taxon>Stramenopiles</taxon>
        <taxon>Oomycota</taxon>
        <taxon>Peronosporomycetes</taxon>
        <taxon>Peronosporales</taxon>
        <taxon>Peronosporaceae</taxon>
        <taxon>Phytophthora</taxon>
    </lineage>
</organism>
<dbReference type="OrthoDB" id="10286768at2759"/>
<reference evidence="8" key="3">
    <citation type="submission" date="2021-01" db="EMBL/GenBank/DDBJ databases">
        <title>Phytophthora aleatoria, a newly-described species from Pinus radiata is distinct from Phytophthora cactorum isolates based on comparative genomics.</title>
        <authorList>
            <person name="Mcdougal R."/>
            <person name="Panda P."/>
            <person name="Williams N."/>
            <person name="Studholme D.J."/>
        </authorList>
    </citation>
    <scope>NUCLEOTIDE SEQUENCE</scope>
    <source>
        <strain evidence="8">NZFS 3830</strain>
    </source>
</reference>
<dbReference type="InterPro" id="IPR001841">
    <property type="entry name" value="Znf_RING"/>
</dbReference>
<dbReference type="Proteomes" id="UP000697107">
    <property type="component" value="Unassembled WGS sequence"/>
</dbReference>
<dbReference type="Proteomes" id="UP000688947">
    <property type="component" value="Unassembled WGS sequence"/>
</dbReference>
<reference evidence="3" key="2">
    <citation type="submission" date="2018-10" db="EMBL/GenBank/DDBJ databases">
        <title>Effector identification in a new, highly contiguous assembly of the strawberry crown rot pathogen Phytophthora cactorum.</title>
        <authorList>
            <person name="Armitage A.D."/>
            <person name="Nellist C.F."/>
            <person name="Bates H."/>
            <person name="Vickerstaff R.J."/>
            <person name="Harrison R.J."/>
        </authorList>
    </citation>
    <scope>NUCLEOTIDE SEQUENCE</scope>
    <source>
        <strain evidence="3">15-7</strain>
        <strain evidence="4">4032</strain>
        <strain evidence="5">4040</strain>
        <strain evidence="6">P415</strain>
        <strain evidence="7">P421</strain>
    </source>
</reference>
<dbReference type="EMBL" id="RCML01001260">
    <property type="protein sequence ID" value="KAG2964029.1"/>
    <property type="molecule type" value="Genomic_DNA"/>
</dbReference>
<evidence type="ECO:0000313" key="9">
    <source>
        <dbReference type="EMBL" id="RAW25042.1"/>
    </source>
</evidence>
<dbReference type="InterPro" id="IPR013083">
    <property type="entry name" value="Znf_RING/FYVE/PHD"/>
</dbReference>
<sequence>MGMRLIAHAAAASVPETQAVLVAEAALPVVEVLRPATQSLQPPNPGRATLRQVEVINVTGMECEDEDSTCAICQCLPVNPVILRSCSHAMCEDCTSALVAHSMTENESPCCPICRVEMAL</sequence>
<evidence type="ECO:0000313" key="7">
    <source>
        <dbReference type="EMBL" id="KAG3205198.1"/>
    </source>
</evidence>
<accession>A0A329RNV3</accession>
<dbReference type="PROSITE" id="PS50089">
    <property type="entry name" value="ZF_RING_2"/>
    <property type="match status" value="1"/>
</dbReference>
<evidence type="ECO:0000313" key="4">
    <source>
        <dbReference type="EMBL" id="KAG2884111.1"/>
    </source>
</evidence>
<evidence type="ECO:0000313" key="3">
    <source>
        <dbReference type="EMBL" id="KAG2827429.1"/>
    </source>
</evidence>
<keyword evidence="1" id="KW-0863">Zinc-finger</keyword>
<dbReference type="SUPFAM" id="SSF57850">
    <property type="entry name" value="RING/U-box"/>
    <property type="match status" value="1"/>
</dbReference>
<dbReference type="VEuPathDB" id="FungiDB:PC110_g18538"/>
<dbReference type="EMBL" id="RCMK01000811">
    <property type="protein sequence ID" value="KAG2911578.1"/>
    <property type="molecule type" value="Genomic_DNA"/>
</dbReference>
<dbReference type="Proteomes" id="UP000736787">
    <property type="component" value="Unassembled WGS sequence"/>
</dbReference>
<dbReference type="EMBL" id="MJFZ01000800">
    <property type="protein sequence ID" value="RAW25042.1"/>
    <property type="molecule type" value="Genomic_DNA"/>
</dbReference>
<dbReference type="AlphaFoldDB" id="A0A329RNV3"/>
<keyword evidence="1" id="KW-0862">Zinc</keyword>
<gene>
    <name evidence="8" type="ORF">JG687_00016423</name>
    <name evidence="9" type="ORF">PC110_g18538</name>
    <name evidence="3" type="ORF">PC113_g21625</name>
    <name evidence="4" type="ORF">PC115_g21426</name>
    <name evidence="5" type="ORF">PC117_g19127</name>
    <name evidence="6" type="ORF">PC118_g20572</name>
    <name evidence="7" type="ORF">PC129_g22211</name>
</gene>
<dbReference type="Proteomes" id="UP000735874">
    <property type="component" value="Unassembled WGS sequence"/>
</dbReference>
<dbReference type="GO" id="GO:0008270">
    <property type="term" value="F:zinc ion binding"/>
    <property type="evidence" value="ECO:0007669"/>
    <property type="project" value="UniProtKB-KW"/>
</dbReference>
<evidence type="ECO:0000313" key="8">
    <source>
        <dbReference type="EMBL" id="KAG6946938.1"/>
    </source>
</evidence>
<comment type="caution">
    <text evidence="9">The sequence shown here is derived from an EMBL/GenBank/DDBJ whole genome shotgun (WGS) entry which is preliminary data.</text>
</comment>
<dbReference type="EMBL" id="JAENGZ010001649">
    <property type="protein sequence ID" value="KAG6946938.1"/>
    <property type="molecule type" value="Genomic_DNA"/>
</dbReference>
<evidence type="ECO:0000313" key="6">
    <source>
        <dbReference type="EMBL" id="KAG2964029.1"/>
    </source>
</evidence>
<evidence type="ECO:0000259" key="2">
    <source>
        <dbReference type="PROSITE" id="PS50089"/>
    </source>
</evidence>